<dbReference type="Proteomes" id="UP001583172">
    <property type="component" value="Unassembled WGS sequence"/>
</dbReference>
<sequence length="265" mass="30047">MFQRSFRRLMAAVPATGTRQSNGPPPLAKLKLPPTITMPAPTNTNTNVQIHPSRRVQNFLAKHSIALPGVERLLAGQNYQKFPLRVLVAPHHILNFYDLRYLDQREDPLTDKILDFYETKKRENPHLWTYVQGKASAEEHKVVVRHASERRARAALFRALDAAGYDKFGKSKDGSKVSLRGTFRILILKPKEALQVEFDELVEYFGKLLGNATRQLTLPQPRHRTSQGSRGQPSPESRGSQQPGEQRPPQPKPPNARRSENNPTQ</sequence>
<evidence type="ECO:0000313" key="2">
    <source>
        <dbReference type="EMBL" id="KAL1843926.1"/>
    </source>
</evidence>
<feature type="compositionally biased region" description="Polar residues" evidence="1">
    <location>
        <begin position="226"/>
        <end position="240"/>
    </location>
</feature>
<gene>
    <name evidence="2" type="ORF">VTJ49DRAFT_6869</name>
</gene>
<accession>A0ABR3VQX2</accession>
<proteinExistence type="predicted"/>
<reference evidence="2 3" key="1">
    <citation type="journal article" date="2024" name="Commun. Biol.">
        <title>Comparative genomic analysis of thermophilic fungi reveals convergent evolutionary adaptations and gene losses.</title>
        <authorList>
            <person name="Steindorff A.S."/>
            <person name="Aguilar-Pontes M.V."/>
            <person name="Robinson A.J."/>
            <person name="Andreopoulos B."/>
            <person name="LaButti K."/>
            <person name="Kuo A."/>
            <person name="Mondo S."/>
            <person name="Riley R."/>
            <person name="Otillar R."/>
            <person name="Haridas S."/>
            <person name="Lipzen A."/>
            <person name="Grimwood J."/>
            <person name="Schmutz J."/>
            <person name="Clum A."/>
            <person name="Reid I.D."/>
            <person name="Moisan M.C."/>
            <person name="Butler G."/>
            <person name="Nguyen T.T.M."/>
            <person name="Dewar K."/>
            <person name="Conant G."/>
            <person name="Drula E."/>
            <person name="Henrissat B."/>
            <person name="Hansel C."/>
            <person name="Singer S."/>
            <person name="Hutchinson M.I."/>
            <person name="de Vries R.P."/>
            <person name="Natvig D.O."/>
            <person name="Powell A.J."/>
            <person name="Tsang A."/>
            <person name="Grigoriev I.V."/>
        </authorList>
    </citation>
    <scope>NUCLEOTIDE SEQUENCE [LARGE SCALE GENOMIC DNA]</scope>
    <source>
        <strain evidence="2 3">CBS 620.91</strain>
    </source>
</reference>
<evidence type="ECO:0000313" key="3">
    <source>
        <dbReference type="Proteomes" id="UP001583172"/>
    </source>
</evidence>
<dbReference type="EMBL" id="JAZGSY010000007">
    <property type="protein sequence ID" value="KAL1843926.1"/>
    <property type="molecule type" value="Genomic_DNA"/>
</dbReference>
<organism evidence="2 3">
    <name type="scientific">Humicola insolens</name>
    <name type="common">Soft-rot fungus</name>
    <dbReference type="NCBI Taxonomy" id="85995"/>
    <lineage>
        <taxon>Eukaryota</taxon>
        <taxon>Fungi</taxon>
        <taxon>Dikarya</taxon>
        <taxon>Ascomycota</taxon>
        <taxon>Pezizomycotina</taxon>
        <taxon>Sordariomycetes</taxon>
        <taxon>Sordariomycetidae</taxon>
        <taxon>Sordariales</taxon>
        <taxon>Chaetomiaceae</taxon>
        <taxon>Mycothermus</taxon>
    </lineage>
</organism>
<protein>
    <submittedName>
        <fullName evidence="2">Uncharacterized protein</fullName>
    </submittedName>
</protein>
<comment type="caution">
    <text evidence="2">The sequence shown here is derived from an EMBL/GenBank/DDBJ whole genome shotgun (WGS) entry which is preliminary data.</text>
</comment>
<feature type="region of interest" description="Disordered" evidence="1">
    <location>
        <begin position="215"/>
        <end position="265"/>
    </location>
</feature>
<keyword evidence="3" id="KW-1185">Reference proteome</keyword>
<name>A0ABR3VQX2_HUMIN</name>
<evidence type="ECO:0000256" key="1">
    <source>
        <dbReference type="SAM" id="MobiDB-lite"/>
    </source>
</evidence>